<feature type="domain" description="Pre-mRNA-splicing factor 3" evidence="7">
    <location>
        <begin position="647"/>
        <end position="867"/>
    </location>
</feature>
<gene>
    <name evidence="8" type="ORF">Mgra_00001308</name>
</gene>
<feature type="domain" description="Small nuclear ribonucleoprotein Prp3 C-terminal" evidence="6">
    <location>
        <begin position="890"/>
        <end position="1029"/>
    </location>
</feature>
<dbReference type="AlphaFoldDB" id="A0A8T0A041"/>
<dbReference type="CDD" id="cd24162">
    <property type="entry name" value="Prp3_C"/>
    <property type="match status" value="1"/>
</dbReference>
<dbReference type="InterPro" id="IPR013881">
    <property type="entry name" value="Pre-mRNA_splic_Prp3_dom"/>
</dbReference>
<dbReference type="GO" id="GO:0000398">
    <property type="term" value="P:mRNA splicing, via spliceosome"/>
    <property type="evidence" value="ECO:0007669"/>
    <property type="project" value="InterPro"/>
</dbReference>
<evidence type="ECO:0000313" key="9">
    <source>
        <dbReference type="Proteomes" id="UP000605970"/>
    </source>
</evidence>
<dbReference type="PANTHER" id="PTHR14212">
    <property type="entry name" value="U4/U6-ASSOCIATED RNA SPLICING FACTOR-RELATED"/>
    <property type="match status" value="1"/>
</dbReference>
<dbReference type="Proteomes" id="UP000605970">
    <property type="component" value="Unassembled WGS sequence"/>
</dbReference>
<keyword evidence="2" id="KW-0507">mRNA processing</keyword>
<evidence type="ECO:0000256" key="3">
    <source>
        <dbReference type="ARBA" id="ARBA00023187"/>
    </source>
</evidence>
<evidence type="ECO:0000313" key="8">
    <source>
        <dbReference type="EMBL" id="KAF7639344.1"/>
    </source>
</evidence>
<evidence type="ECO:0000256" key="4">
    <source>
        <dbReference type="ARBA" id="ARBA00023242"/>
    </source>
</evidence>
<proteinExistence type="predicted"/>
<feature type="compositionally biased region" description="Basic and acidic residues" evidence="5">
    <location>
        <begin position="488"/>
        <end position="498"/>
    </location>
</feature>
<dbReference type="InterPro" id="IPR010541">
    <property type="entry name" value="Prp3_C"/>
</dbReference>
<sequence length="1041" mass="119748">MPPSTPSQRRPKQGINSPNVDSFRHSPRSGLMNKLNIDPKNVDCLQLCMDVPFLDHPYLIGPRGRKSQYFMTRYKSLIHFPDTNCRSDGLKLNNVLISGSMKNVEEIRSQIRLRTPIRVIVQLDYFSNPRTFVSRIEDAINERSLPIRFNVSEDFSNGVLKTEWRNEELLIEFCDEYFNTKQLKKTRSDDLLTFGIALLPLINPWNIELSHRLIGNLHEQTGCRIFYPPKEKYTIQPPTYFIKGSSISGILQAGKYLTGLSMVQITFYLPPGGVPTIKQHQLDDWQRDMLVHTTIYNPDSSSPSPQFKVTLRSFEFCINGLYMVRSSLLGFKKSVQTVAYDFMKFTKFLVPYTVFSDSKLFYPLYSVDDKNLNWESKDFFKNFYGGPYYTHSETNEEHKDEKTANVVQPETPQAKSEPPQFLFMHTLDRHNHSNNNNQHTPHNFSVNKSSFDQELRTTNLIIKMSSSSRRSSERSRRIKSEIVNGDSSADKIKPEKSREELAEEIKNKEFIYEAKMKIQDKMKEMGLPVRLPSSKSNKFNEAFLQPDEARAFTQLQMDKIQRLNELKTKTSKSISNVNLKTPALVLDSMVSDNKWGVFSLEQQSSKLKPVKKEEPGLEEKNVQKITTTLQKTVEVEPDSSTGPTIDFLDPRLYLKSAIRKRRNFEFKQPGEYEKMAKLQRSKAKLEKLQSEIEKAAKQTGISSAVKLAIVTPSGLPETSIGEYIPDVEWWDEVVLGNGKKYEDIPSIEDIAPLDRYADTITELVEHPIQLKPPDEPLQPQYLKASLTKKERKKLRRQNRREAIKEKTEKIRLGLDKPPEPKLKISNLMRVLGTDAIQDPTKMEAIVRRQMAERAQKHVEDNKNRKLTREEKASKAIRKVAEDTSLAVHVAVYKVKSLANPAKKFKVLMNAKQLQMTGIIIQLEDINVIIVEGGPKQQKFYKNLMLTRIKWSEEIAGQRHVRKGNAAAQQQDDGSSQQIQQGKLNECTLVWEGIVQKRAFIGEPRFVQVGNHKQARELLDKHGIAHYWDLCYATTVLLSEEK</sequence>
<accession>A0A8T0A041</accession>
<feature type="region of interest" description="Disordered" evidence="5">
    <location>
        <begin position="1"/>
        <end position="27"/>
    </location>
</feature>
<dbReference type="GO" id="GO:0003723">
    <property type="term" value="F:RNA binding"/>
    <property type="evidence" value="ECO:0007669"/>
    <property type="project" value="InterPro"/>
</dbReference>
<feature type="region of interest" description="Disordered" evidence="5">
    <location>
        <begin position="463"/>
        <end position="498"/>
    </location>
</feature>
<organism evidence="8 9">
    <name type="scientific">Meloidogyne graminicola</name>
    <dbReference type="NCBI Taxonomy" id="189291"/>
    <lineage>
        <taxon>Eukaryota</taxon>
        <taxon>Metazoa</taxon>
        <taxon>Ecdysozoa</taxon>
        <taxon>Nematoda</taxon>
        <taxon>Chromadorea</taxon>
        <taxon>Rhabditida</taxon>
        <taxon>Tylenchina</taxon>
        <taxon>Tylenchomorpha</taxon>
        <taxon>Tylenchoidea</taxon>
        <taxon>Meloidogynidae</taxon>
        <taxon>Meloidogyninae</taxon>
        <taxon>Meloidogyne</taxon>
    </lineage>
</organism>
<dbReference type="EMBL" id="JABEBT010000006">
    <property type="protein sequence ID" value="KAF7639344.1"/>
    <property type="molecule type" value="Genomic_DNA"/>
</dbReference>
<evidence type="ECO:0000256" key="5">
    <source>
        <dbReference type="SAM" id="MobiDB-lite"/>
    </source>
</evidence>
<dbReference type="GO" id="GO:0046540">
    <property type="term" value="C:U4/U6 x U5 tri-snRNP complex"/>
    <property type="evidence" value="ECO:0007669"/>
    <property type="project" value="InterPro"/>
</dbReference>
<dbReference type="Pfam" id="PF06544">
    <property type="entry name" value="Prp3_C"/>
    <property type="match status" value="1"/>
</dbReference>
<keyword evidence="3" id="KW-0508">mRNA splicing</keyword>
<keyword evidence="4" id="KW-0539">Nucleus</keyword>
<comment type="caution">
    <text evidence="8">The sequence shown here is derived from an EMBL/GenBank/DDBJ whole genome shotgun (WGS) entry which is preliminary data.</text>
</comment>
<dbReference type="InterPro" id="IPR036612">
    <property type="entry name" value="KH_dom_type_1_sf"/>
</dbReference>
<dbReference type="Gene3D" id="3.30.1370.10">
    <property type="entry name" value="K Homology domain, type 1"/>
    <property type="match status" value="1"/>
</dbReference>
<evidence type="ECO:0000259" key="7">
    <source>
        <dbReference type="Pfam" id="PF08572"/>
    </source>
</evidence>
<dbReference type="SUPFAM" id="SSF54791">
    <property type="entry name" value="Eukaryotic type KH-domain (KH-domain type I)"/>
    <property type="match status" value="1"/>
</dbReference>
<evidence type="ECO:0000259" key="6">
    <source>
        <dbReference type="Pfam" id="PF06544"/>
    </source>
</evidence>
<reference evidence="8" key="1">
    <citation type="journal article" date="2020" name="Ecol. Evol.">
        <title>Genome structure and content of the rice root-knot nematode (Meloidogyne graminicola).</title>
        <authorList>
            <person name="Phan N.T."/>
            <person name="Danchin E.G.J."/>
            <person name="Klopp C."/>
            <person name="Perfus-Barbeoch L."/>
            <person name="Kozlowski D.K."/>
            <person name="Koutsovoulos G.D."/>
            <person name="Lopez-Roques C."/>
            <person name="Bouchez O."/>
            <person name="Zahm M."/>
            <person name="Besnard G."/>
            <person name="Bellafiore S."/>
        </authorList>
    </citation>
    <scope>NUCLEOTIDE SEQUENCE</scope>
    <source>
        <strain evidence="8">VN-18</strain>
    </source>
</reference>
<feature type="compositionally biased region" description="Basic and acidic residues" evidence="5">
    <location>
        <begin position="470"/>
        <end position="480"/>
    </location>
</feature>
<dbReference type="Pfam" id="PF08572">
    <property type="entry name" value="PRP3"/>
    <property type="match status" value="1"/>
</dbReference>
<protein>
    <submittedName>
        <fullName evidence="8">Uncharacterized protein</fullName>
    </submittedName>
</protein>
<dbReference type="OrthoDB" id="10264544at2759"/>
<name>A0A8T0A041_9BILA</name>
<dbReference type="InterPro" id="IPR027104">
    <property type="entry name" value="Prp3"/>
</dbReference>
<evidence type="ECO:0000256" key="1">
    <source>
        <dbReference type="ARBA" id="ARBA00004123"/>
    </source>
</evidence>
<dbReference type="PANTHER" id="PTHR14212:SF0">
    <property type="entry name" value="U4_U6 SMALL NUCLEAR RIBONUCLEOPROTEIN PRP3"/>
    <property type="match status" value="1"/>
</dbReference>
<keyword evidence="9" id="KW-1185">Reference proteome</keyword>
<evidence type="ECO:0000256" key="2">
    <source>
        <dbReference type="ARBA" id="ARBA00022664"/>
    </source>
</evidence>
<comment type="subcellular location">
    <subcellularLocation>
        <location evidence="1">Nucleus</location>
    </subcellularLocation>
</comment>